<dbReference type="Pfam" id="PF04326">
    <property type="entry name" value="SLFN_AlbA_2"/>
    <property type="match status" value="1"/>
</dbReference>
<evidence type="ECO:0000259" key="1">
    <source>
        <dbReference type="Pfam" id="PF04326"/>
    </source>
</evidence>
<name>A0ABC8A4U0_LACLL</name>
<dbReference type="Gene3D" id="3.30.950.30">
    <property type="entry name" value="Schlafen, AAA domain"/>
    <property type="match status" value="1"/>
</dbReference>
<gene>
    <name evidence="2" type="ORF">NCDO2118_0695</name>
</gene>
<dbReference type="GO" id="GO:0005524">
    <property type="term" value="F:ATP binding"/>
    <property type="evidence" value="ECO:0007669"/>
    <property type="project" value="UniProtKB-KW"/>
</dbReference>
<proteinExistence type="predicted"/>
<dbReference type="Proteomes" id="UP000028594">
    <property type="component" value="Chromosome"/>
</dbReference>
<evidence type="ECO:0000313" key="3">
    <source>
        <dbReference type="Proteomes" id="UP000028594"/>
    </source>
</evidence>
<organism evidence="2 3">
    <name type="scientific">Lactococcus lactis subsp. lactis NCDO 2118</name>
    <dbReference type="NCBI Taxonomy" id="1117941"/>
    <lineage>
        <taxon>Bacteria</taxon>
        <taxon>Bacillati</taxon>
        <taxon>Bacillota</taxon>
        <taxon>Bacilli</taxon>
        <taxon>Lactobacillales</taxon>
        <taxon>Streptococcaceae</taxon>
        <taxon>Lactococcus</taxon>
    </lineage>
</organism>
<keyword evidence="2" id="KW-0067">ATP-binding</keyword>
<dbReference type="EMBL" id="CP009054">
    <property type="protein sequence ID" value="AII12188.1"/>
    <property type="molecule type" value="Genomic_DNA"/>
</dbReference>
<dbReference type="KEGG" id="llx:NCDO2118_0695"/>
<feature type="domain" description="Schlafen AlbA-2" evidence="1">
    <location>
        <begin position="101"/>
        <end position="233"/>
    </location>
</feature>
<dbReference type="AlphaFoldDB" id="A0ABC8A4U0"/>
<keyword evidence="2" id="KW-0547">Nucleotide-binding</keyword>
<dbReference type="InterPro" id="IPR038461">
    <property type="entry name" value="Schlafen_AlbA_2_dom_sf"/>
</dbReference>
<reference evidence="2 3" key="1">
    <citation type="submission" date="2014-07" db="EMBL/GenBank/DDBJ databases">
        <title>Genome sequence of Lactococcus lactis subsp. lactis NCDO 2118, a GABA-producing strain.</title>
        <authorList>
            <person name="Oliveira L.C."/>
            <person name="Saraiva T.D.L."/>
            <person name="Soares S.C."/>
            <person name="Ramos R.T.J."/>
            <person name="Sa P.H.C.G."/>
            <person name="Carneiro A.R."/>
            <person name="Miranda F."/>
            <person name="Freire M."/>
            <person name="Renan W."/>
            <person name="Oliveira A.F.Jr."/>
            <person name="Santos A.R."/>
            <person name="Pinto A.C."/>
            <person name="Souza B.M."/>
            <person name="Castro C.P."/>
            <person name="Diniz C.A.A."/>
            <person name="Rocha C.S."/>
            <person name="Mariano D.C.B."/>
            <person name="Aguiar E.L."/>
            <person name="Folador E.L."/>
            <person name="Barbosa E.G.V."/>
            <person name="Aburjaile F.F."/>
            <person name="Goncalves L.A."/>
            <person name="Guimaraes L.C."/>
            <person name="Azevedo M.S.P."/>
            <person name="Agresti P.C.M."/>
            <person name="Faria R.F."/>
            <person name="Tiwari S."/>
            <person name="Almeida S.S."/>
            <person name="Hassan S.S."/>
            <person name="Pereira V.B."/>
            <person name="Abreu V.A.C."/>
            <person name="Pereira U.P."/>
            <person name="Dorella F.A."/>
            <person name="Carvalho A.F."/>
            <person name="Pereira F.L."/>
            <person name="Leal C.A.G."/>
            <person name="Figueiredo H.C.P."/>
            <person name="Silva A."/>
            <person name="Miyoshi A."/>
            <person name="Azevedo V."/>
        </authorList>
    </citation>
    <scope>NUCLEOTIDE SEQUENCE [LARGE SCALE GENOMIC DNA]</scope>
    <source>
        <strain evidence="2 3">NCDO 2118</strain>
    </source>
</reference>
<dbReference type="RefSeq" id="WP_012897395.1">
    <property type="nucleotide sequence ID" value="NZ_CP009054.1"/>
</dbReference>
<accession>A0ABC8A4U0</accession>
<protein>
    <submittedName>
        <fullName evidence="2">ATP-binding protein</fullName>
    </submittedName>
</protein>
<evidence type="ECO:0000313" key="2">
    <source>
        <dbReference type="EMBL" id="AII12188.1"/>
    </source>
</evidence>
<sequence>MSESIDEIIKGLNYFGYNISIENREEKSNNGVRFTQLKIPSRELIVTIYENEKKGNSVVGGRASTYEKAILKEIVEKLKWNSFENRILEKKILYLISTKCESNVHDFKEKWGNASKTSLLHDILCLANNKRNEPAYLIMGVSDNFHLCGLEESIDQDEIYSWFGKLDCFASNEKPELKIHPLIIAGKKIDVLEITPDDRVPYFLDKEYSSKGGKPIQPYRIYTRNGDTNTPINVQANKKQIEELWSIRFM</sequence>
<dbReference type="InterPro" id="IPR007421">
    <property type="entry name" value="Schlafen_AlbA_2_dom"/>
</dbReference>